<feature type="transmembrane region" description="Helical" evidence="7">
    <location>
        <begin position="956"/>
        <end position="975"/>
    </location>
</feature>
<feature type="compositionally biased region" description="Polar residues" evidence="6">
    <location>
        <begin position="482"/>
        <end position="509"/>
    </location>
</feature>
<evidence type="ECO:0000256" key="2">
    <source>
        <dbReference type="ARBA" id="ARBA00009665"/>
    </source>
</evidence>
<comment type="similarity">
    <text evidence="2">Belongs to the SYG1 (TC 2.A.94) family.</text>
</comment>
<evidence type="ECO:0000259" key="8">
    <source>
        <dbReference type="PROSITE" id="PS51380"/>
    </source>
</evidence>
<comment type="subcellular location">
    <subcellularLocation>
        <location evidence="1">Membrane</location>
        <topology evidence="1">Multi-pass membrane protein</topology>
    </subcellularLocation>
</comment>
<dbReference type="InterPro" id="IPR049326">
    <property type="entry name" value="Rhodopsin_dom_fungi"/>
</dbReference>
<evidence type="ECO:0000256" key="6">
    <source>
        <dbReference type="SAM" id="MobiDB-lite"/>
    </source>
</evidence>
<keyword evidence="3 7" id="KW-0812">Transmembrane</keyword>
<feature type="compositionally biased region" description="Gly residues" evidence="6">
    <location>
        <begin position="427"/>
        <end position="436"/>
    </location>
</feature>
<feature type="region of interest" description="Disordered" evidence="6">
    <location>
        <begin position="695"/>
        <end position="716"/>
    </location>
</feature>
<feature type="compositionally biased region" description="Acidic residues" evidence="6">
    <location>
        <begin position="1503"/>
        <end position="1512"/>
    </location>
</feature>
<evidence type="ECO:0000313" key="10">
    <source>
        <dbReference type="EMBL" id="CAK7232866.1"/>
    </source>
</evidence>
<dbReference type="Proteomes" id="UP001642482">
    <property type="component" value="Unassembled WGS sequence"/>
</dbReference>
<dbReference type="PANTHER" id="PTHR10783">
    <property type="entry name" value="XENOTROPIC AND POLYTROPIC RETROVIRUS RECEPTOR 1-RELATED"/>
    <property type="match status" value="1"/>
</dbReference>
<comment type="caution">
    <text evidence="10">The sequence shown here is derived from an EMBL/GenBank/DDBJ whole genome shotgun (WGS) entry which is preliminary data.</text>
</comment>
<feature type="domain" description="SPX" evidence="9">
    <location>
        <begin position="350"/>
        <end position="862"/>
    </location>
</feature>
<feature type="transmembrane region" description="Helical" evidence="7">
    <location>
        <begin position="45"/>
        <end position="66"/>
    </location>
</feature>
<feature type="region of interest" description="Disordered" evidence="6">
    <location>
        <begin position="1317"/>
        <end position="1434"/>
    </location>
</feature>
<feature type="transmembrane region" description="Helical" evidence="7">
    <location>
        <begin position="1088"/>
        <end position="1107"/>
    </location>
</feature>
<feature type="transmembrane region" description="Helical" evidence="7">
    <location>
        <begin position="1180"/>
        <end position="1205"/>
    </location>
</feature>
<dbReference type="Pfam" id="PF20684">
    <property type="entry name" value="Fung_rhodopsin"/>
    <property type="match status" value="1"/>
</dbReference>
<feature type="transmembrane region" description="Helical" evidence="7">
    <location>
        <begin position="13"/>
        <end position="33"/>
    </location>
</feature>
<feature type="transmembrane region" description="Helical" evidence="7">
    <location>
        <begin position="1225"/>
        <end position="1247"/>
    </location>
</feature>
<feature type="region of interest" description="Disordered" evidence="6">
    <location>
        <begin position="612"/>
        <end position="632"/>
    </location>
</feature>
<keyword evidence="11" id="KW-1185">Reference proteome</keyword>
<dbReference type="InterPro" id="IPR004342">
    <property type="entry name" value="EXS_C"/>
</dbReference>
<organism evidence="10 11">
    <name type="scientific">Sporothrix eucalyptigena</name>
    <dbReference type="NCBI Taxonomy" id="1812306"/>
    <lineage>
        <taxon>Eukaryota</taxon>
        <taxon>Fungi</taxon>
        <taxon>Dikarya</taxon>
        <taxon>Ascomycota</taxon>
        <taxon>Pezizomycotina</taxon>
        <taxon>Sordariomycetes</taxon>
        <taxon>Sordariomycetidae</taxon>
        <taxon>Ophiostomatales</taxon>
        <taxon>Ophiostomataceae</taxon>
        <taxon>Sporothrix</taxon>
    </lineage>
</organism>
<feature type="transmembrane region" description="Helical" evidence="7">
    <location>
        <begin position="1004"/>
        <end position="1021"/>
    </location>
</feature>
<feature type="transmembrane region" description="Helical" evidence="7">
    <location>
        <begin position="211"/>
        <end position="233"/>
    </location>
</feature>
<keyword evidence="4 7" id="KW-1133">Transmembrane helix</keyword>
<feature type="transmembrane region" description="Helical" evidence="7">
    <location>
        <begin position="1033"/>
        <end position="1055"/>
    </location>
</feature>
<keyword evidence="5 7" id="KW-0472">Membrane</keyword>
<feature type="transmembrane region" description="Helical" evidence="7">
    <location>
        <begin position="101"/>
        <end position="120"/>
    </location>
</feature>
<evidence type="ECO:0000256" key="7">
    <source>
        <dbReference type="SAM" id="Phobius"/>
    </source>
</evidence>
<gene>
    <name evidence="10" type="primary">SYG1</name>
    <name evidence="10" type="ORF">SEUCBS140593_008406</name>
</gene>
<feature type="region of interest" description="Disordered" evidence="6">
    <location>
        <begin position="1459"/>
        <end position="1590"/>
    </location>
</feature>
<evidence type="ECO:0000256" key="3">
    <source>
        <dbReference type="ARBA" id="ARBA00022692"/>
    </source>
</evidence>
<feature type="compositionally biased region" description="Polar residues" evidence="6">
    <location>
        <begin position="1375"/>
        <end position="1386"/>
    </location>
</feature>
<name>A0ABP0CP59_9PEZI</name>
<feature type="compositionally biased region" description="Polar residues" evidence="6">
    <location>
        <begin position="445"/>
        <end position="460"/>
    </location>
</feature>
<feature type="transmembrane region" description="Helical" evidence="7">
    <location>
        <begin position="132"/>
        <end position="157"/>
    </location>
</feature>
<evidence type="ECO:0000259" key="9">
    <source>
        <dbReference type="PROSITE" id="PS51382"/>
    </source>
</evidence>
<evidence type="ECO:0000256" key="1">
    <source>
        <dbReference type="ARBA" id="ARBA00004141"/>
    </source>
</evidence>
<feature type="region of interest" description="Disordered" evidence="6">
    <location>
        <begin position="394"/>
        <end position="510"/>
    </location>
</feature>
<feature type="transmembrane region" description="Helical" evidence="7">
    <location>
        <begin position="245"/>
        <end position="267"/>
    </location>
</feature>
<feature type="compositionally biased region" description="Acidic residues" evidence="6">
    <location>
        <begin position="1524"/>
        <end position="1534"/>
    </location>
</feature>
<sequence>MSENVAGLKPGSWALWSIGMVTVLARFASRRLALGSWRKLQLDDYLMALCALTFTGVTVCSNQVGINGSNYAPDSEIATWSPQEISDAEWGSKMLLALEEFMLATVWLVKACLLILYGRLTSGLAEAFAVKVVSVYCAVGYVVIQILYLGVWCRPIYDYWAVPVPDGHDQCKTYLHHMITVTVFHVSSDLLMLLIPVPMIARAKLPLLRKIILCVIFSLGLLVVLVAILNRYYNFTVSNSLVFLIWYNGEASTAVMVANIPFCWTLLRRLFSLDAWGTSSRRSRNASGAHRLDDRDVPIGNGGRRQPSALVGVDPTTESMERITARQTGDTSLYRLDYKSHDKASLSGHAKASSDGADTDPELEWRVKYLNYKAGKKYVKAVSRAISRANATPTLRRTGELLPPRQTPRLFSPGSPFSAKRSNGSNGNNGGNGTGAKAGAAAGSQRSTPRSLARTKTVSIKSPLHESTNNDDDGENDERRSLTSSPVAQPQYGSINNPSSRIRSPSVATDGSRAFELPAPAMRVPSNTNEPAPPASALQAHAPASTGNVVKDAMPPWVRPKRRSYSMAGGVSGGGGGDGNQMGPSSRQSTFPAPYELTPKQRLRRMFSVASPRQWPQGGPGGGNSTVGNNKDDIGMRAFDEVREREIDFFRFLDSELDKVESFYKLKEEQAGERLALMREQLHEMRNRRIDEIEQARRRGEEEGEISPNASGDDEATRARNRGALAGNGNNVQSETEDGKSWDIYQEWIAPVRAKIFKPGPNSKALQKMPQTPRLLGQGGVFGGGNGVVGGTDGHRDYVRRPGDHDIPYRTAKRKLKLALQEFYRGLELLKSYAMLNRTAFRKLNKKYDKAVNARPPYRYMNEKVNRSWFVNSTVVDDLIVAVEDLYARYFERGNHKIAVGKLRALNKRAGDESGSAFRNGLMIGVGAVFAIQGTVDGAKKLFDPDPLLKTQTSYLLQLYGGYFLMLYLFTLFCIDCRIWTINKVNYPFIFEFDPRSHLDWRQLSQFPSFFFLVFGLFIWLNFSDAANPRLFLYYPVILIGFTIVLLFFPAPALWHRSRKWFLYSHWRLFFAGLYPVEFRDFFMGDMYCSMVYSMSNIELFFCLYINNWNNPAQCNSSHSRLLGFFSTLPPIWRLLQCIRRYRDTRNVFPHLVNGGKYTMTILSYVMLSLYRIQESHSNLALFITFSTLNSVYTSIWDLFMDFSLLQVGSRHFMLRDILALKRRWIYYVIMVIDPILRFSWIFYAIFTHDTQHNSICSFLVSFAEATRRGLWALIRVENEHCANVAQYKASRDVPLPYHLHEIDSSLDQVHHPLLHSNAEGDDEERPAANGDGTPPMDTATAAGATPTMSTPGGKATVAGSIRSNGQKQQQQQQAPGTASTVSPTAWPNVDEHGAQNTAAAAEEGAAGGATSTGIAGPAGSGSPALGPNNDFSGTLRRRFTSTLGKSIGVIMAEAHKQDFEKKRRPGVDDGAAAMGQPGPADDLPSSDEDDDMDEHHSLRAGDDDDEDEDDALKEAADALEGVAEQDEHSDLDEQTAAGPLASSSDERTLTGRSRGASHSHSHHSHSHNQRHRRSQSGASSSLKRGSPKP</sequence>
<feature type="compositionally biased region" description="Basic residues" evidence="6">
    <location>
        <begin position="1556"/>
        <end position="1575"/>
    </location>
</feature>
<dbReference type="PROSITE" id="PS51380">
    <property type="entry name" value="EXS"/>
    <property type="match status" value="1"/>
</dbReference>
<feature type="compositionally biased region" description="Basic and acidic residues" evidence="6">
    <location>
        <begin position="1459"/>
        <end position="1468"/>
    </location>
</feature>
<keyword evidence="10" id="KW-0675">Receptor</keyword>
<reference evidence="10 11" key="1">
    <citation type="submission" date="2024-01" db="EMBL/GenBank/DDBJ databases">
        <authorList>
            <person name="Allen C."/>
            <person name="Tagirdzhanova G."/>
        </authorList>
    </citation>
    <scope>NUCLEOTIDE SEQUENCE [LARGE SCALE GENOMIC DNA]</scope>
</reference>
<dbReference type="PROSITE" id="PS51382">
    <property type="entry name" value="SPX"/>
    <property type="match status" value="1"/>
</dbReference>
<feature type="domain" description="EXS" evidence="8">
    <location>
        <begin position="1114"/>
        <end position="1308"/>
    </location>
</feature>
<feature type="compositionally biased region" description="Gly residues" evidence="6">
    <location>
        <begin position="570"/>
        <end position="580"/>
    </location>
</feature>
<dbReference type="Pfam" id="PF03124">
    <property type="entry name" value="EXS"/>
    <property type="match status" value="1"/>
</dbReference>
<protein>
    <submittedName>
        <fullName evidence="10">Xenotropic and polytropic retrovirus receptor 1</fullName>
    </submittedName>
</protein>
<evidence type="ECO:0000313" key="11">
    <source>
        <dbReference type="Proteomes" id="UP001642482"/>
    </source>
</evidence>
<dbReference type="PANTHER" id="PTHR10783:SF103">
    <property type="entry name" value="SOLUTE CARRIER FAMILY 53 MEMBER 1"/>
    <property type="match status" value="1"/>
</dbReference>
<feature type="region of interest" description="Disordered" evidence="6">
    <location>
        <begin position="522"/>
        <end position="593"/>
    </location>
</feature>
<proteinExistence type="inferred from homology"/>
<dbReference type="CDD" id="cd14475">
    <property type="entry name" value="SPX_SYG1_like"/>
    <property type="match status" value="1"/>
</dbReference>
<evidence type="ECO:0000256" key="5">
    <source>
        <dbReference type="ARBA" id="ARBA00023136"/>
    </source>
</evidence>
<evidence type="ECO:0000256" key="4">
    <source>
        <dbReference type="ARBA" id="ARBA00022989"/>
    </source>
</evidence>
<dbReference type="InterPro" id="IPR004331">
    <property type="entry name" value="SPX_dom"/>
</dbReference>
<feature type="region of interest" description="Disordered" evidence="6">
    <location>
        <begin position="280"/>
        <end position="311"/>
    </location>
</feature>
<dbReference type="Pfam" id="PF03105">
    <property type="entry name" value="SPX"/>
    <property type="match status" value="1"/>
</dbReference>
<feature type="compositionally biased region" description="Low complexity" evidence="6">
    <location>
        <begin position="1395"/>
        <end position="1428"/>
    </location>
</feature>
<feature type="transmembrane region" description="Helical" evidence="7">
    <location>
        <begin position="177"/>
        <end position="199"/>
    </location>
</feature>
<dbReference type="EMBL" id="CAWUHD010000116">
    <property type="protein sequence ID" value="CAK7232866.1"/>
    <property type="molecule type" value="Genomic_DNA"/>
</dbReference>
<accession>A0ABP0CP59</accession>
<feature type="transmembrane region" description="Helical" evidence="7">
    <location>
        <begin position="1148"/>
        <end position="1168"/>
    </location>
</feature>